<dbReference type="eggNOG" id="COG2267">
    <property type="taxonomic scope" value="Bacteria"/>
</dbReference>
<proteinExistence type="predicted"/>
<dbReference type="Gene3D" id="3.40.50.1820">
    <property type="entry name" value="alpha/beta hydrolase"/>
    <property type="match status" value="1"/>
</dbReference>
<evidence type="ECO:0000259" key="1">
    <source>
        <dbReference type="Pfam" id="PF12146"/>
    </source>
</evidence>
<dbReference type="GO" id="GO:0016787">
    <property type="term" value="F:hydrolase activity"/>
    <property type="evidence" value="ECO:0007669"/>
    <property type="project" value="UniProtKB-KW"/>
</dbReference>
<dbReference type="InterPro" id="IPR022742">
    <property type="entry name" value="Hydrolase_4"/>
</dbReference>
<dbReference type="Pfam" id="PF12147">
    <property type="entry name" value="Methyltransf_20"/>
    <property type="match status" value="1"/>
</dbReference>
<dbReference type="SUPFAM" id="SSF53335">
    <property type="entry name" value="S-adenosyl-L-methionine-dependent methyltransferases"/>
    <property type="match status" value="1"/>
</dbReference>
<dbReference type="InterPro" id="IPR022744">
    <property type="entry name" value="MeTrfase_dom_put"/>
</dbReference>
<dbReference type="SUPFAM" id="SSF53474">
    <property type="entry name" value="alpha/beta-Hydrolases"/>
    <property type="match status" value="1"/>
</dbReference>
<organism evidence="3 4">
    <name type="scientific">Providencia alcalifaciens DSM 30120</name>
    <dbReference type="NCBI Taxonomy" id="520999"/>
    <lineage>
        <taxon>Bacteria</taxon>
        <taxon>Pseudomonadati</taxon>
        <taxon>Pseudomonadota</taxon>
        <taxon>Gammaproteobacteria</taxon>
        <taxon>Enterobacterales</taxon>
        <taxon>Morganellaceae</taxon>
        <taxon>Providencia</taxon>
    </lineage>
</organism>
<dbReference type="Gene3D" id="3.40.50.150">
    <property type="entry name" value="Vaccinia Virus protein VP39"/>
    <property type="match status" value="1"/>
</dbReference>
<accession>B6XI57</accession>
<feature type="domain" description="Serine aminopeptidase S33" evidence="1">
    <location>
        <begin position="40"/>
        <end position="274"/>
    </location>
</feature>
<sequence>MIMNTQTDYSTQRPVVESQFTTSDHTNLFYRYWPTEHITDKAIILFHRGHEHSGRVSHLVDELNLSDFAMFAWDARGHGRNEGPRGYSPSLGTSISDVDEFVHYVSEQYQIPFENIIVIGQSVGAVLVSAWVHDYAPKIRGMVLASPAFKVKLYVPFARTGLGLMQKLRGLFYVNSYVKAKFLTHDEQRIQSFNNDPLITRPIAVNILLELYTTADRIVADAAAITLPTQLFISGSDHVVHHKPQHQFYERLNTPIKEKHILSGFYHDTLGEKDRHIPIEKIRQFIDKLFALPLYQHDYQFEDTWSTSADAYRSLSVPLPEYCPKNIAYKIMSKSMSTLGKASEGVRIGYDKGFDSGSTLDYVYRNQAQGSGLFGRIIDRQYLNSIGWQGIRQRKVNIENIIRQAIRELSNSGKPVRIMDIAAGQGRYIFDAINDYGKVDSVLLRDYSPINVEQGRLHIKERYLEDKIRFEEGNAFDADDLAAVSPAPTLGIVSGLYELFPSNELIRASLDGLSRAIPSGGLLIYTCQPWHPQVEMIARVLPSHQGGKAWVMRCRSQGEMDALVEEAGFEKITQSIDNWGIFSVSLARRR</sequence>
<gene>
    <name evidence="3" type="ORF">PROVALCAL_03046</name>
</gene>
<dbReference type="Proteomes" id="UP000003729">
    <property type="component" value="Unassembled WGS sequence"/>
</dbReference>
<dbReference type="PANTHER" id="PTHR11614">
    <property type="entry name" value="PHOSPHOLIPASE-RELATED"/>
    <property type="match status" value="1"/>
</dbReference>
<feature type="domain" description="Methyltransferase" evidence="2">
    <location>
        <begin position="282"/>
        <end position="589"/>
    </location>
</feature>
<dbReference type="InterPro" id="IPR051044">
    <property type="entry name" value="MAG_DAG_Lipase"/>
</dbReference>
<dbReference type="InterPro" id="IPR029063">
    <property type="entry name" value="SAM-dependent_MTases_sf"/>
</dbReference>
<dbReference type="EMBL" id="ABXW01000053">
    <property type="protein sequence ID" value="EEB45020.1"/>
    <property type="molecule type" value="Genomic_DNA"/>
</dbReference>
<name>B6XI57_9GAMM</name>
<dbReference type="FunFam" id="3.40.50.1820:FF:000201">
    <property type="entry name" value="Alpha/beta fold hydrolase"/>
    <property type="match status" value="1"/>
</dbReference>
<reference evidence="3 4" key="2">
    <citation type="submission" date="2008-10" db="EMBL/GenBank/DDBJ databases">
        <authorList>
            <person name="Fulton L."/>
            <person name="Clifton S."/>
            <person name="Fulton B."/>
            <person name="Xu J."/>
            <person name="Minx P."/>
            <person name="Pepin K.H."/>
            <person name="Johnson M."/>
            <person name="Bhonagiri V."/>
            <person name="Nash W.E."/>
            <person name="Mardis E.R."/>
            <person name="Wilson R.K."/>
        </authorList>
    </citation>
    <scope>NUCLEOTIDE SEQUENCE [LARGE SCALE GENOMIC DNA]</scope>
    <source>
        <strain evidence="3 4">DSM 30120</strain>
    </source>
</reference>
<evidence type="ECO:0000313" key="3">
    <source>
        <dbReference type="EMBL" id="EEB45020.1"/>
    </source>
</evidence>
<dbReference type="Pfam" id="PF12146">
    <property type="entry name" value="Hydrolase_4"/>
    <property type="match status" value="1"/>
</dbReference>
<keyword evidence="3" id="KW-0378">Hydrolase</keyword>
<protein>
    <submittedName>
        <fullName evidence="3">Hydrolase, alpha/beta domain protein</fullName>
    </submittedName>
</protein>
<reference evidence="3 4" key="1">
    <citation type="submission" date="2008-10" db="EMBL/GenBank/DDBJ databases">
        <title>Draft genome sequence of Providencia alcalifaciens (DSM 30120).</title>
        <authorList>
            <person name="Sudarsanam P."/>
            <person name="Ley R."/>
            <person name="Guruge J."/>
            <person name="Turnbaugh P.J."/>
            <person name="Mahowald M."/>
            <person name="Liep D."/>
            <person name="Gordon J."/>
        </authorList>
    </citation>
    <scope>NUCLEOTIDE SEQUENCE [LARGE SCALE GENOMIC DNA]</scope>
    <source>
        <strain evidence="3 4">DSM 30120</strain>
    </source>
</reference>
<dbReference type="InterPro" id="IPR029058">
    <property type="entry name" value="AB_hydrolase_fold"/>
</dbReference>
<comment type="caution">
    <text evidence="3">The sequence shown here is derived from an EMBL/GenBank/DDBJ whole genome shotgun (WGS) entry which is preliminary data.</text>
</comment>
<dbReference type="AlphaFoldDB" id="B6XI57"/>
<evidence type="ECO:0000259" key="2">
    <source>
        <dbReference type="Pfam" id="PF12147"/>
    </source>
</evidence>
<evidence type="ECO:0000313" key="4">
    <source>
        <dbReference type="Proteomes" id="UP000003729"/>
    </source>
</evidence>